<keyword evidence="1" id="KW-1133">Transmembrane helix</keyword>
<dbReference type="RefSeq" id="WP_121202337.1">
    <property type="nucleotide sequence ID" value="NZ_RBZP01000001.1"/>
</dbReference>
<accession>A0A495AE81</accession>
<reference evidence="2 3" key="1">
    <citation type="journal article" date="2016" name="Int. J. Syst. Evol. Microbiol.">
        <title>Oceanobacillus halophilus sp. nov., a novel moderately halophilic bacterium from a hypersaline lake.</title>
        <authorList>
            <person name="Amoozegar M.A."/>
            <person name="Bagheri M."/>
            <person name="Makhdoumi A."/>
            <person name="Nikou M.M."/>
            <person name="Fazeli S.A.S."/>
            <person name="Schumann P."/>
            <person name="Sproer C."/>
            <person name="Sanchez-Porro C."/>
            <person name="Ventosa A."/>
        </authorList>
    </citation>
    <scope>NUCLEOTIDE SEQUENCE [LARGE SCALE GENOMIC DNA]</scope>
    <source>
        <strain evidence="2 3">DSM 23996</strain>
    </source>
</reference>
<keyword evidence="1" id="KW-0812">Transmembrane</keyword>
<name>A0A495AE81_9BACI</name>
<gene>
    <name evidence="2" type="ORF">D8M06_00125</name>
</gene>
<feature type="transmembrane region" description="Helical" evidence="1">
    <location>
        <begin position="37"/>
        <end position="58"/>
    </location>
</feature>
<dbReference type="AlphaFoldDB" id="A0A495AE81"/>
<dbReference type="Proteomes" id="UP000269301">
    <property type="component" value="Unassembled WGS sequence"/>
</dbReference>
<evidence type="ECO:0000313" key="2">
    <source>
        <dbReference type="EMBL" id="RKQ37255.1"/>
    </source>
</evidence>
<organism evidence="2 3">
    <name type="scientific">Oceanobacillus halophilus</name>
    <dbReference type="NCBI Taxonomy" id="930130"/>
    <lineage>
        <taxon>Bacteria</taxon>
        <taxon>Bacillati</taxon>
        <taxon>Bacillota</taxon>
        <taxon>Bacilli</taxon>
        <taxon>Bacillales</taxon>
        <taxon>Bacillaceae</taxon>
        <taxon>Oceanobacillus</taxon>
    </lineage>
</organism>
<evidence type="ECO:0000313" key="3">
    <source>
        <dbReference type="Proteomes" id="UP000269301"/>
    </source>
</evidence>
<evidence type="ECO:0000256" key="1">
    <source>
        <dbReference type="SAM" id="Phobius"/>
    </source>
</evidence>
<protein>
    <submittedName>
        <fullName evidence="2">Uncharacterized protein</fullName>
    </submittedName>
</protein>
<keyword evidence="1" id="KW-0472">Membrane</keyword>
<comment type="caution">
    <text evidence="2">The sequence shown here is derived from an EMBL/GenBank/DDBJ whole genome shotgun (WGS) entry which is preliminary data.</text>
</comment>
<dbReference type="EMBL" id="RBZP01000001">
    <property type="protein sequence ID" value="RKQ37255.1"/>
    <property type="molecule type" value="Genomic_DNA"/>
</dbReference>
<feature type="transmembrane region" description="Helical" evidence="1">
    <location>
        <begin position="12"/>
        <end position="31"/>
    </location>
</feature>
<dbReference type="OrthoDB" id="2438366at2"/>
<keyword evidence="3" id="KW-1185">Reference proteome</keyword>
<sequence length="71" mass="7881">METNYRILKATKYVCVPILTLGVILFIYGFVNGFYNVVGLGYGAVLGGVFIFIMGLFLEATQEVLVRRKNG</sequence>
<proteinExistence type="predicted"/>